<dbReference type="Proteomes" id="UP000289437">
    <property type="component" value="Unassembled WGS sequence"/>
</dbReference>
<proteinExistence type="predicted"/>
<dbReference type="RefSeq" id="WP_128912756.1">
    <property type="nucleotide sequence ID" value="NZ_RDSM01000001.1"/>
</dbReference>
<name>A0A4Q0T717_9BACT</name>
<dbReference type="OrthoDB" id="119224at2"/>
<dbReference type="EMBL" id="RDSM01000001">
    <property type="protein sequence ID" value="RXH58832.1"/>
    <property type="molecule type" value="Genomic_DNA"/>
</dbReference>
<accession>A0A4Q0T717</accession>
<evidence type="ECO:0008006" key="3">
    <source>
        <dbReference type="Google" id="ProtNLM"/>
    </source>
</evidence>
<sequence length="152" mass="16727">MANPIAFQVKKADPRVNLQKRLDAAPEEHAEALLVAWDLLQAMHDQGILDTMHGMVSAKDTIFGTLAKYGKTPESVSLMRNAISLSRVLMTVDPEILDCLARAVASAGQEHRSEERTPSFWQLAKRAAGEDSRRGLSFMTLVLTNLGKALKK</sequence>
<dbReference type="AlphaFoldDB" id="A0A4Q0T717"/>
<reference evidence="2" key="2">
    <citation type="submission" date="2019-02" db="EMBL/GenBank/DDBJ databases">
        <title>Granulicella sibirica sp. nov., a psychrotolerant acidobacterium isolated from an organic soil layer in forested tundra, West Siberia.</title>
        <authorList>
            <person name="Oshkin I.Y."/>
            <person name="Kulichevskaya I.S."/>
            <person name="Rijpstra W.I.C."/>
            <person name="Sinninghe Damste J.S."/>
            <person name="Rakitin A.L."/>
            <person name="Ravin N.V."/>
            <person name="Dedysh S.N."/>
        </authorList>
    </citation>
    <scope>NUCLEOTIDE SEQUENCE [LARGE SCALE GENOMIC DNA]</scope>
    <source>
        <strain evidence="2">AF10</strain>
    </source>
</reference>
<evidence type="ECO:0000313" key="1">
    <source>
        <dbReference type="EMBL" id="RXH58832.1"/>
    </source>
</evidence>
<evidence type="ECO:0000313" key="2">
    <source>
        <dbReference type="Proteomes" id="UP000289437"/>
    </source>
</evidence>
<comment type="caution">
    <text evidence="1">The sequence shown here is derived from an EMBL/GenBank/DDBJ whole genome shotgun (WGS) entry which is preliminary data.</text>
</comment>
<reference evidence="1 2" key="1">
    <citation type="submission" date="2018-11" db="EMBL/GenBank/DDBJ databases">
        <authorList>
            <person name="Mardanov A.V."/>
            <person name="Ravin N.V."/>
            <person name="Dedysh S.N."/>
        </authorList>
    </citation>
    <scope>NUCLEOTIDE SEQUENCE [LARGE SCALE GENOMIC DNA]</scope>
    <source>
        <strain evidence="1 2">AF10</strain>
    </source>
</reference>
<gene>
    <name evidence="1" type="ORF">GRAN_2142</name>
</gene>
<organism evidence="1 2">
    <name type="scientific">Granulicella sibirica</name>
    <dbReference type="NCBI Taxonomy" id="2479048"/>
    <lineage>
        <taxon>Bacteria</taxon>
        <taxon>Pseudomonadati</taxon>
        <taxon>Acidobacteriota</taxon>
        <taxon>Terriglobia</taxon>
        <taxon>Terriglobales</taxon>
        <taxon>Acidobacteriaceae</taxon>
        <taxon>Granulicella</taxon>
    </lineage>
</organism>
<keyword evidence="2" id="KW-1185">Reference proteome</keyword>
<protein>
    <recommendedName>
        <fullName evidence="3">DUF1641 domain-containing protein</fullName>
    </recommendedName>
</protein>